<proteinExistence type="predicted"/>
<dbReference type="AlphaFoldDB" id="A0A7G5BZR3"/>
<feature type="coiled-coil region" evidence="1">
    <location>
        <begin position="43"/>
        <end position="70"/>
    </location>
</feature>
<keyword evidence="3" id="KW-1185">Reference proteome</keyword>
<accession>A0A7G5BZR3</accession>
<organism evidence="2 3">
    <name type="scientific">Cohnella cholangitidis</name>
    <dbReference type="NCBI Taxonomy" id="2598458"/>
    <lineage>
        <taxon>Bacteria</taxon>
        <taxon>Bacillati</taxon>
        <taxon>Bacillota</taxon>
        <taxon>Bacilli</taxon>
        <taxon>Bacillales</taxon>
        <taxon>Paenibacillaceae</taxon>
        <taxon>Cohnella</taxon>
    </lineage>
</organism>
<sequence length="73" mass="8287">MLGLLERPTESVQFDLRNPLAIVELEMSIRNRRVLDERVSPLESGCRTELKALQAELDQLLAELSQSLKIGRP</sequence>
<dbReference type="RefSeq" id="WP_182298362.1">
    <property type="nucleotide sequence ID" value="NZ_CP041969.1"/>
</dbReference>
<protein>
    <submittedName>
        <fullName evidence="2">Uncharacterized protein</fullName>
    </submittedName>
</protein>
<dbReference type="KEGG" id="cchl:FPL14_15505"/>
<dbReference type="Proteomes" id="UP000515679">
    <property type="component" value="Chromosome"/>
</dbReference>
<dbReference type="EMBL" id="CP041969">
    <property type="protein sequence ID" value="QMV42447.1"/>
    <property type="molecule type" value="Genomic_DNA"/>
</dbReference>
<name>A0A7G5BZR3_9BACL</name>
<evidence type="ECO:0000256" key="1">
    <source>
        <dbReference type="SAM" id="Coils"/>
    </source>
</evidence>
<keyword evidence="1" id="KW-0175">Coiled coil</keyword>
<gene>
    <name evidence="2" type="ORF">FPL14_15505</name>
</gene>
<reference evidence="2 3" key="1">
    <citation type="submission" date="2019-07" db="EMBL/GenBank/DDBJ databases">
        <authorList>
            <person name="Kim J.K."/>
            <person name="Cheong H.-M."/>
            <person name="Choi Y."/>
            <person name="Hwang K.J."/>
            <person name="Lee S."/>
            <person name="Choi C."/>
        </authorList>
    </citation>
    <scope>NUCLEOTIDE SEQUENCE [LARGE SCALE GENOMIC DNA]</scope>
    <source>
        <strain evidence="2 3">KS 22</strain>
    </source>
</reference>
<evidence type="ECO:0000313" key="2">
    <source>
        <dbReference type="EMBL" id="QMV42447.1"/>
    </source>
</evidence>
<evidence type="ECO:0000313" key="3">
    <source>
        <dbReference type="Proteomes" id="UP000515679"/>
    </source>
</evidence>